<organism evidence="1 2">
    <name type="scientific">Clostridium tagluense</name>
    <dbReference type="NCBI Taxonomy" id="360422"/>
    <lineage>
        <taxon>Bacteria</taxon>
        <taxon>Bacillati</taxon>
        <taxon>Bacillota</taxon>
        <taxon>Clostridia</taxon>
        <taxon>Eubacteriales</taxon>
        <taxon>Clostridiaceae</taxon>
        <taxon>Clostridium</taxon>
    </lineage>
</organism>
<proteinExistence type="predicted"/>
<reference evidence="1 2" key="1">
    <citation type="submission" date="2018-11" db="EMBL/GenBank/DDBJ databases">
        <title>Genome sequencing and assembly of Clostridium tagluense strain A121.</title>
        <authorList>
            <person name="Murakami T."/>
            <person name="Segawa T."/>
            <person name="Shcherbakova V.A."/>
            <person name="Mori H."/>
            <person name="Yoshimura Y."/>
        </authorList>
    </citation>
    <scope>NUCLEOTIDE SEQUENCE [LARGE SCALE GENOMIC DNA]</scope>
    <source>
        <strain evidence="1 2">A121</strain>
    </source>
</reference>
<evidence type="ECO:0000313" key="2">
    <source>
        <dbReference type="Proteomes" id="UP000287872"/>
    </source>
</evidence>
<dbReference type="Proteomes" id="UP000287872">
    <property type="component" value="Unassembled WGS sequence"/>
</dbReference>
<accession>A0A401UHC9</accession>
<dbReference type="AlphaFoldDB" id="A0A401UHC9"/>
<comment type="caution">
    <text evidence="1">The sequence shown here is derived from an EMBL/GenBank/DDBJ whole genome shotgun (WGS) entry which is preliminary data.</text>
</comment>
<protein>
    <submittedName>
        <fullName evidence="1">Uncharacterized protein</fullName>
    </submittedName>
</protein>
<evidence type="ECO:0000313" key="1">
    <source>
        <dbReference type="EMBL" id="GCD08906.1"/>
    </source>
</evidence>
<keyword evidence="2" id="KW-1185">Reference proteome</keyword>
<name>A0A401UHC9_9CLOT</name>
<sequence length="62" mass="7731">MYLHILQLLTQNKTVYMKSIWNKIFFDYIYIRFRLVIYMNVFYNISNNYIDLNKIRKGISLE</sequence>
<dbReference type="EMBL" id="BHYK01000002">
    <property type="protein sequence ID" value="GCD08906.1"/>
    <property type="molecule type" value="Genomic_DNA"/>
</dbReference>
<gene>
    <name evidence="1" type="ORF">Ctaglu_05290</name>
</gene>